<sequence>MVYMSPEMALSDSFMKLWKDTRFRGRLTALVVDEAHCIEDWGSDDFRPLYRKLHILRNYTGFEIPFFSCTATCKTSTFDLIWDTLGYGNRPFWGLDVWTDRSNLYFIVQ</sequence>
<dbReference type="GO" id="GO:0005524">
    <property type="term" value="F:ATP binding"/>
    <property type="evidence" value="ECO:0007669"/>
    <property type="project" value="InterPro"/>
</dbReference>
<proteinExistence type="inferred from homology"/>
<organism evidence="3 4">
    <name type="scientific">Hypholoma sublateritium (strain FD-334 SS-4)</name>
    <dbReference type="NCBI Taxonomy" id="945553"/>
    <lineage>
        <taxon>Eukaryota</taxon>
        <taxon>Fungi</taxon>
        <taxon>Dikarya</taxon>
        <taxon>Basidiomycota</taxon>
        <taxon>Agaricomycotina</taxon>
        <taxon>Agaricomycetes</taxon>
        <taxon>Agaricomycetidae</taxon>
        <taxon>Agaricales</taxon>
        <taxon>Agaricineae</taxon>
        <taxon>Strophariaceae</taxon>
        <taxon>Hypholoma</taxon>
    </lineage>
</organism>
<dbReference type="Gene3D" id="3.40.50.300">
    <property type="entry name" value="P-loop containing nucleotide triphosphate hydrolases"/>
    <property type="match status" value="1"/>
</dbReference>
<comment type="similarity">
    <text evidence="1">Belongs to the helicase family. RecQ subfamily.</text>
</comment>
<dbReference type="STRING" id="945553.A0A0D2KN05"/>
<dbReference type="EMBL" id="KN817630">
    <property type="protein sequence ID" value="KJA16002.1"/>
    <property type="molecule type" value="Genomic_DNA"/>
</dbReference>
<keyword evidence="4" id="KW-1185">Reference proteome</keyword>
<dbReference type="GO" id="GO:0005694">
    <property type="term" value="C:chromosome"/>
    <property type="evidence" value="ECO:0007669"/>
    <property type="project" value="TreeGrafter"/>
</dbReference>
<evidence type="ECO:0000259" key="2">
    <source>
        <dbReference type="PROSITE" id="PS51192"/>
    </source>
</evidence>
<dbReference type="GO" id="GO:0005737">
    <property type="term" value="C:cytoplasm"/>
    <property type="evidence" value="ECO:0007669"/>
    <property type="project" value="TreeGrafter"/>
</dbReference>
<reference evidence="4" key="1">
    <citation type="submission" date="2014-04" db="EMBL/GenBank/DDBJ databases">
        <title>Evolutionary Origins and Diversification of the Mycorrhizal Mutualists.</title>
        <authorList>
            <consortium name="DOE Joint Genome Institute"/>
            <consortium name="Mycorrhizal Genomics Consortium"/>
            <person name="Kohler A."/>
            <person name="Kuo A."/>
            <person name="Nagy L.G."/>
            <person name="Floudas D."/>
            <person name="Copeland A."/>
            <person name="Barry K.W."/>
            <person name="Cichocki N."/>
            <person name="Veneault-Fourrey C."/>
            <person name="LaButti K."/>
            <person name="Lindquist E.A."/>
            <person name="Lipzen A."/>
            <person name="Lundell T."/>
            <person name="Morin E."/>
            <person name="Murat C."/>
            <person name="Riley R."/>
            <person name="Ohm R."/>
            <person name="Sun H."/>
            <person name="Tunlid A."/>
            <person name="Henrissat B."/>
            <person name="Grigoriev I.V."/>
            <person name="Hibbett D.S."/>
            <person name="Martin F."/>
        </authorList>
    </citation>
    <scope>NUCLEOTIDE SEQUENCE [LARGE SCALE GENOMIC DNA]</scope>
    <source>
        <strain evidence="4">FD-334 SS-4</strain>
    </source>
</reference>
<protein>
    <recommendedName>
        <fullName evidence="2">Helicase ATP-binding domain-containing protein</fullName>
    </recommendedName>
</protein>
<dbReference type="InterPro" id="IPR011545">
    <property type="entry name" value="DEAD/DEAH_box_helicase_dom"/>
</dbReference>
<dbReference type="SUPFAM" id="SSF52540">
    <property type="entry name" value="P-loop containing nucleoside triphosphate hydrolases"/>
    <property type="match status" value="1"/>
</dbReference>
<evidence type="ECO:0000313" key="3">
    <source>
        <dbReference type="EMBL" id="KJA16002.1"/>
    </source>
</evidence>
<dbReference type="Proteomes" id="UP000054270">
    <property type="component" value="Unassembled WGS sequence"/>
</dbReference>
<dbReference type="OrthoDB" id="2499463at2759"/>
<dbReference type="GO" id="GO:0003676">
    <property type="term" value="F:nucleic acid binding"/>
    <property type="evidence" value="ECO:0007669"/>
    <property type="project" value="InterPro"/>
</dbReference>
<dbReference type="PANTHER" id="PTHR13710:SF120">
    <property type="entry name" value="BIFUNCTIONAL 3'-5' EXONUCLEASE_ATP-DEPENDENT HELICASE WRN"/>
    <property type="match status" value="1"/>
</dbReference>
<accession>A0A0D2KN05</accession>
<dbReference type="InterPro" id="IPR027417">
    <property type="entry name" value="P-loop_NTPase"/>
</dbReference>
<gene>
    <name evidence="3" type="ORF">HYPSUDRAFT_119846</name>
</gene>
<dbReference type="GO" id="GO:0000724">
    <property type="term" value="P:double-strand break repair via homologous recombination"/>
    <property type="evidence" value="ECO:0007669"/>
    <property type="project" value="TreeGrafter"/>
</dbReference>
<dbReference type="GO" id="GO:0005634">
    <property type="term" value="C:nucleus"/>
    <property type="evidence" value="ECO:0007669"/>
    <property type="project" value="TreeGrafter"/>
</dbReference>
<feature type="domain" description="Helicase ATP-binding" evidence="2">
    <location>
        <begin position="1"/>
        <end position="91"/>
    </location>
</feature>
<dbReference type="PANTHER" id="PTHR13710">
    <property type="entry name" value="DNA HELICASE RECQ FAMILY MEMBER"/>
    <property type="match status" value="1"/>
</dbReference>
<dbReference type="InterPro" id="IPR014001">
    <property type="entry name" value="Helicase_ATP-bd"/>
</dbReference>
<dbReference type="GO" id="GO:0009378">
    <property type="term" value="F:four-way junction helicase activity"/>
    <property type="evidence" value="ECO:0007669"/>
    <property type="project" value="TreeGrafter"/>
</dbReference>
<dbReference type="AlphaFoldDB" id="A0A0D2KN05"/>
<dbReference type="PROSITE" id="PS51192">
    <property type="entry name" value="HELICASE_ATP_BIND_1"/>
    <property type="match status" value="1"/>
</dbReference>
<evidence type="ECO:0000256" key="1">
    <source>
        <dbReference type="ARBA" id="ARBA00005446"/>
    </source>
</evidence>
<dbReference type="OMA" id="FWGIDVG"/>
<name>A0A0D2KN05_HYPSF</name>
<evidence type="ECO:0000313" key="4">
    <source>
        <dbReference type="Proteomes" id="UP000054270"/>
    </source>
</evidence>
<dbReference type="GO" id="GO:0043138">
    <property type="term" value="F:3'-5' DNA helicase activity"/>
    <property type="evidence" value="ECO:0007669"/>
    <property type="project" value="TreeGrafter"/>
</dbReference>
<feature type="non-terminal residue" evidence="3">
    <location>
        <position position="109"/>
    </location>
</feature>
<dbReference type="Pfam" id="PF00270">
    <property type="entry name" value="DEAD"/>
    <property type="match status" value="1"/>
</dbReference>